<evidence type="ECO:0000256" key="6">
    <source>
        <dbReference type="SAM" id="MobiDB-lite"/>
    </source>
</evidence>
<evidence type="ECO:0000256" key="5">
    <source>
        <dbReference type="PROSITE-ProRule" id="PRU00464"/>
    </source>
</evidence>
<keyword evidence="2" id="KW-0378">Hydrolase</keyword>
<feature type="compositionally biased region" description="Low complexity" evidence="6">
    <location>
        <begin position="192"/>
        <end position="209"/>
    </location>
</feature>
<evidence type="ECO:0000256" key="4">
    <source>
        <dbReference type="PIRSR" id="PIRSR601310-3"/>
    </source>
</evidence>
<accession>A0A9N8F1G8</accession>
<dbReference type="InterPro" id="IPR036265">
    <property type="entry name" value="HIT-like_sf"/>
</dbReference>
<dbReference type="Proteomes" id="UP001153069">
    <property type="component" value="Unassembled WGS sequence"/>
</dbReference>
<feature type="active site" description="Tele-AMP-histidine intermediate" evidence="3">
    <location>
        <position position="133"/>
    </location>
</feature>
<evidence type="ECO:0000313" key="9">
    <source>
        <dbReference type="Proteomes" id="UP001153069"/>
    </source>
</evidence>
<dbReference type="Gene3D" id="3.30.428.10">
    <property type="entry name" value="HIT-like"/>
    <property type="match status" value="1"/>
</dbReference>
<dbReference type="AlphaFoldDB" id="A0A9N8F1G8"/>
<evidence type="ECO:0000256" key="1">
    <source>
        <dbReference type="ARBA" id="ARBA00022741"/>
    </source>
</evidence>
<comment type="caution">
    <text evidence="8">The sequence shown here is derived from an EMBL/GenBank/DDBJ whole genome shotgun (WGS) entry which is preliminary data.</text>
</comment>
<evidence type="ECO:0000313" key="8">
    <source>
        <dbReference type="EMBL" id="CAB9529501.1"/>
    </source>
</evidence>
<dbReference type="EMBL" id="CAICTM010002518">
    <property type="protein sequence ID" value="CAB9529501.1"/>
    <property type="molecule type" value="Genomic_DNA"/>
</dbReference>
<protein>
    <submittedName>
        <fullName evidence="8">Triad nucleotide-binding protein 3</fullName>
    </submittedName>
</protein>
<feature type="compositionally biased region" description="Basic and acidic residues" evidence="6">
    <location>
        <begin position="1"/>
        <end position="20"/>
    </location>
</feature>
<dbReference type="PANTHER" id="PTHR12486:SF5">
    <property type="entry name" value="ADENOSINE 5'-MONOPHOSPHORAMIDASE HINT3"/>
    <property type="match status" value="1"/>
</dbReference>
<dbReference type="PANTHER" id="PTHR12486">
    <property type="entry name" value="APRATAXIN-RELATED"/>
    <property type="match status" value="1"/>
</dbReference>
<feature type="domain" description="HIT" evidence="7">
    <location>
        <begin position="37"/>
        <end position="147"/>
    </location>
</feature>
<sequence length="218" mass="24552">MDSNHKSLPDGTCEYHRPPADDSNSDSQSYYDKHDTVFGRILRGELPAITLAESTRLLAIQDLKPRAPLHALIIPKGFVGSVFDVTGDDQEWMEEMKSMALDLVQAQHPQAFAKGDYRLCFHIPPFNSVNHLHLHVLAPASTMGIYYKYVKYLPGTRWCIEMDEVMTRLQQHMSPVPYQRPPMCPPQTQDMTAAAATTIPNQAKSSSCQSEEKEKDSC</sequence>
<dbReference type="Pfam" id="PF11969">
    <property type="entry name" value="DcpS_C"/>
    <property type="match status" value="1"/>
</dbReference>
<gene>
    <name evidence="8" type="ORF">SEMRO_2520_G330180.1</name>
</gene>
<feature type="region of interest" description="Disordered" evidence="6">
    <location>
        <begin position="185"/>
        <end position="218"/>
    </location>
</feature>
<evidence type="ECO:0000259" key="7">
    <source>
        <dbReference type="PROSITE" id="PS51084"/>
    </source>
</evidence>
<dbReference type="PRINTS" id="PR00332">
    <property type="entry name" value="HISTRIAD"/>
</dbReference>
<dbReference type="GO" id="GO:0000166">
    <property type="term" value="F:nucleotide binding"/>
    <property type="evidence" value="ECO:0007669"/>
    <property type="project" value="UniProtKB-KW"/>
</dbReference>
<keyword evidence="9" id="KW-1185">Reference proteome</keyword>
<keyword evidence="1" id="KW-0547">Nucleotide-binding</keyword>
<dbReference type="InterPro" id="IPR001310">
    <property type="entry name" value="Histidine_triad_HIT"/>
</dbReference>
<evidence type="ECO:0000256" key="2">
    <source>
        <dbReference type="ARBA" id="ARBA00022801"/>
    </source>
</evidence>
<feature type="short sequence motif" description="Histidine triad motif" evidence="4 5">
    <location>
        <begin position="131"/>
        <end position="135"/>
    </location>
</feature>
<feature type="region of interest" description="Disordered" evidence="6">
    <location>
        <begin position="1"/>
        <end position="29"/>
    </location>
</feature>
<organism evidence="8 9">
    <name type="scientific">Seminavis robusta</name>
    <dbReference type="NCBI Taxonomy" id="568900"/>
    <lineage>
        <taxon>Eukaryota</taxon>
        <taxon>Sar</taxon>
        <taxon>Stramenopiles</taxon>
        <taxon>Ochrophyta</taxon>
        <taxon>Bacillariophyta</taxon>
        <taxon>Bacillariophyceae</taxon>
        <taxon>Bacillariophycidae</taxon>
        <taxon>Naviculales</taxon>
        <taxon>Naviculaceae</taxon>
        <taxon>Seminavis</taxon>
    </lineage>
</organism>
<dbReference type="SUPFAM" id="SSF54197">
    <property type="entry name" value="HIT-like"/>
    <property type="match status" value="1"/>
</dbReference>
<name>A0A9N8F1G8_9STRA</name>
<dbReference type="OrthoDB" id="1915375at2759"/>
<evidence type="ECO:0000256" key="3">
    <source>
        <dbReference type="PIRSR" id="PIRSR601310-1"/>
    </source>
</evidence>
<proteinExistence type="predicted"/>
<dbReference type="GO" id="GO:0016787">
    <property type="term" value="F:hydrolase activity"/>
    <property type="evidence" value="ECO:0007669"/>
    <property type="project" value="UniProtKB-KW"/>
</dbReference>
<dbReference type="PROSITE" id="PS51084">
    <property type="entry name" value="HIT_2"/>
    <property type="match status" value="1"/>
</dbReference>
<dbReference type="InterPro" id="IPR011146">
    <property type="entry name" value="HIT-like"/>
</dbReference>
<reference evidence="8" key="1">
    <citation type="submission" date="2020-06" db="EMBL/GenBank/DDBJ databases">
        <authorList>
            <consortium name="Plant Systems Biology data submission"/>
        </authorList>
    </citation>
    <scope>NUCLEOTIDE SEQUENCE</scope>
    <source>
        <strain evidence="8">D6</strain>
    </source>
</reference>